<keyword evidence="1" id="KW-0472">Membrane</keyword>
<evidence type="ECO:0000313" key="3">
    <source>
        <dbReference type="EMBL" id="HGZ60392.1"/>
    </source>
</evidence>
<name>A0A7J3SM88_9CREN</name>
<feature type="domain" description="DUF1616" evidence="2">
    <location>
        <begin position="72"/>
        <end position="173"/>
    </location>
</feature>
<feature type="transmembrane region" description="Helical" evidence="1">
    <location>
        <begin position="87"/>
        <end position="107"/>
    </location>
</feature>
<proteinExistence type="predicted"/>
<feature type="transmembrane region" description="Helical" evidence="1">
    <location>
        <begin position="119"/>
        <end position="139"/>
    </location>
</feature>
<protein>
    <submittedName>
        <fullName evidence="3">DUF1616 domain-containing protein</fullName>
    </submittedName>
</protein>
<sequence length="198" mass="22388">MDITLEEYVRKIANGRKVGYREIKETMEKVKNGELLIEDPYAPKSFTEYLKVPAYSAWLWASLAIVGFSLFSIYITSYLPILLPLRYVLGSLLVLFMPGYSLVEALYPLEGDLSPLERLALSIGLSLALVPLIGLMLNYTPWGIMLFPVATALSFFVLLLLFFGAMRKYKVMRMLQLKASPFKTGRRTDAGEIGEEKK</sequence>
<feature type="transmembrane region" description="Helical" evidence="1">
    <location>
        <begin position="145"/>
        <end position="166"/>
    </location>
</feature>
<dbReference type="InterPro" id="IPR011674">
    <property type="entry name" value="DUF1616"/>
</dbReference>
<keyword evidence="1" id="KW-1133">Transmembrane helix</keyword>
<keyword evidence="1" id="KW-0812">Transmembrane</keyword>
<accession>A0A7J3SM88</accession>
<dbReference type="Pfam" id="PF07760">
    <property type="entry name" value="DUF1616"/>
    <property type="match status" value="1"/>
</dbReference>
<comment type="caution">
    <text evidence="3">The sequence shown here is derived from an EMBL/GenBank/DDBJ whole genome shotgun (WGS) entry which is preliminary data.</text>
</comment>
<gene>
    <name evidence="3" type="ORF">ENW83_04210</name>
</gene>
<evidence type="ECO:0000259" key="2">
    <source>
        <dbReference type="Pfam" id="PF07760"/>
    </source>
</evidence>
<feature type="transmembrane region" description="Helical" evidence="1">
    <location>
        <begin position="57"/>
        <end position="81"/>
    </location>
</feature>
<reference evidence="3" key="1">
    <citation type="journal article" date="2020" name="mSystems">
        <title>Genome- and Community-Level Interaction Insights into Carbon Utilization and Element Cycling Functions of Hydrothermarchaeota in Hydrothermal Sediment.</title>
        <authorList>
            <person name="Zhou Z."/>
            <person name="Liu Y."/>
            <person name="Xu W."/>
            <person name="Pan J."/>
            <person name="Luo Z.H."/>
            <person name="Li M."/>
        </authorList>
    </citation>
    <scope>NUCLEOTIDE SEQUENCE [LARGE SCALE GENOMIC DNA]</scope>
    <source>
        <strain evidence="3">SpSt-885</strain>
    </source>
</reference>
<dbReference type="AlphaFoldDB" id="A0A7J3SM88"/>
<organism evidence="3">
    <name type="scientific">Fervidicoccus fontis</name>
    <dbReference type="NCBI Taxonomy" id="683846"/>
    <lineage>
        <taxon>Archaea</taxon>
        <taxon>Thermoproteota</taxon>
        <taxon>Thermoprotei</taxon>
        <taxon>Fervidicoccales</taxon>
        <taxon>Fervidicoccaceae</taxon>
        <taxon>Fervidicoccus</taxon>
    </lineage>
</organism>
<evidence type="ECO:0000256" key="1">
    <source>
        <dbReference type="SAM" id="Phobius"/>
    </source>
</evidence>
<dbReference type="EMBL" id="DTLS01000122">
    <property type="protein sequence ID" value="HGZ60392.1"/>
    <property type="molecule type" value="Genomic_DNA"/>
</dbReference>